<dbReference type="EMBL" id="JAQQFN010000002">
    <property type="protein sequence ID" value="MFL9882148.1"/>
    <property type="molecule type" value="Genomic_DNA"/>
</dbReference>
<gene>
    <name evidence="6" type="ORF">PQR66_03885</name>
</gene>
<dbReference type="Pfam" id="PF03466">
    <property type="entry name" value="LysR_substrate"/>
    <property type="match status" value="1"/>
</dbReference>
<evidence type="ECO:0000256" key="1">
    <source>
        <dbReference type="ARBA" id="ARBA00009437"/>
    </source>
</evidence>
<comment type="caution">
    <text evidence="6">The sequence shown here is derived from an EMBL/GenBank/DDBJ whole genome shotgun (WGS) entry which is preliminary data.</text>
</comment>
<protein>
    <submittedName>
        <fullName evidence="6">LysR family transcriptional regulator</fullName>
    </submittedName>
</protein>
<sequence>MLDLNEIYLFVEVVQAGSFAEAARRLGMPPNTISRHVLQLEAELKSRLFVRTTRKLTLTAIGQTFYEQCARNIRELVVAGQQVADTHPEPMGPLRVAVFADFFDIFPISWITEFLARYPGVTLEFVVDNAYLDLMASGVDLALRPESMLDENSTRRVLCTSRGQLVASPKYLETRGTPANLDELGRYDCLLISRNSGPGTWHLNGPDGRSRVQVQGRFLASTSNPVRQAAVDGLGIALLFDLYAKRDLAAGRLVPVLEQYRSDPSNFCAVFPNHRHIRRVATIFVDAVQSKLVEMYSE</sequence>
<comment type="similarity">
    <text evidence="1">Belongs to the LysR transcriptional regulatory family.</text>
</comment>
<dbReference type="PANTHER" id="PTHR30537:SF5">
    <property type="entry name" value="HTH-TYPE TRANSCRIPTIONAL ACTIVATOR TTDR-RELATED"/>
    <property type="match status" value="1"/>
</dbReference>
<dbReference type="PROSITE" id="PS50931">
    <property type="entry name" value="HTH_LYSR"/>
    <property type="match status" value="1"/>
</dbReference>
<evidence type="ECO:0000313" key="7">
    <source>
        <dbReference type="Proteomes" id="UP001629249"/>
    </source>
</evidence>
<evidence type="ECO:0000256" key="3">
    <source>
        <dbReference type="ARBA" id="ARBA00023125"/>
    </source>
</evidence>
<evidence type="ECO:0000256" key="4">
    <source>
        <dbReference type="ARBA" id="ARBA00023163"/>
    </source>
</evidence>
<proteinExistence type="inferred from homology"/>
<organism evidence="6 7">
    <name type="scientific">Paraburkholderia agricolaris</name>
    <dbReference type="NCBI Taxonomy" id="2152888"/>
    <lineage>
        <taxon>Bacteria</taxon>
        <taxon>Pseudomonadati</taxon>
        <taxon>Pseudomonadota</taxon>
        <taxon>Betaproteobacteria</taxon>
        <taxon>Burkholderiales</taxon>
        <taxon>Burkholderiaceae</taxon>
        <taxon>Paraburkholderia</taxon>
    </lineage>
</organism>
<accession>A0ABW8ZIP6</accession>
<dbReference type="Pfam" id="PF00126">
    <property type="entry name" value="HTH_1"/>
    <property type="match status" value="1"/>
</dbReference>
<feature type="domain" description="HTH lysR-type" evidence="5">
    <location>
        <begin position="2"/>
        <end position="59"/>
    </location>
</feature>
<keyword evidence="3" id="KW-0238">DNA-binding</keyword>
<dbReference type="InterPro" id="IPR036390">
    <property type="entry name" value="WH_DNA-bd_sf"/>
</dbReference>
<evidence type="ECO:0000259" key="5">
    <source>
        <dbReference type="PROSITE" id="PS50931"/>
    </source>
</evidence>
<dbReference type="InterPro" id="IPR058163">
    <property type="entry name" value="LysR-type_TF_proteobact-type"/>
</dbReference>
<dbReference type="Proteomes" id="UP001629249">
    <property type="component" value="Unassembled WGS sequence"/>
</dbReference>
<reference evidence="6 7" key="1">
    <citation type="journal article" date="2024" name="Chem. Sci.">
        <title>Discovery of megapolipeptins by genome mining of a Burkholderiales bacteria collection.</title>
        <authorList>
            <person name="Paulo B.S."/>
            <person name="Recchia M.J.J."/>
            <person name="Lee S."/>
            <person name="Fergusson C.H."/>
            <person name="Romanowski S.B."/>
            <person name="Hernandez A."/>
            <person name="Krull N."/>
            <person name="Liu D.Y."/>
            <person name="Cavanagh H."/>
            <person name="Bos A."/>
            <person name="Gray C.A."/>
            <person name="Murphy B.T."/>
            <person name="Linington R.G."/>
            <person name="Eustaquio A.S."/>
        </authorList>
    </citation>
    <scope>NUCLEOTIDE SEQUENCE [LARGE SCALE GENOMIC DNA]</scope>
    <source>
        <strain evidence="6 7">RL16-012-BIC-B</strain>
    </source>
</reference>
<dbReference type="InterPro" id="IPR036388">
    <property type="entry name" value="WH-like_DNA-bd_sf"/>
</dbReference>
<evidence type="ECO:0000256" key="2">
    <source>
        <dbReference type="ARBA" id="ARBA00023015"/>
    </source>
</evidence>
<keyword evidence="4" id="KW-0804">Transcription</keyword>
<dbReference type="RefSeq" id="WP_408330933.1">
    <property type="nucleotide sequence ID" value="NZ_JAQQFH010000017.1"/>
</dbReference>
<keyword evidence="7" id="KW-1185">Reference proteome</keyword>
<evidence type="ECO:0000313" key="6">
    <source>
        <dbReference type="EMBL" id="MFL9882148.1"/>
    </source>
</evidence>
<dbReference type="InterPro" id="IPR005119">
    <property type="entry name" value="LysR_subst-bd"/>
</dbReference>
<dbReference type="InterPro" id="IPR000847">
    <property type="entry name" value="LysR_HTH_N"/>
</dbReference>
<dbReference type="Gene3D" id="3.40.190.290">
    <property type="match status" value="1"/>
</dbReference>
<dbReference type="Gene3D" id="1.10.10.10">
    <property type="entry name" value="Winged helix-like DNA-binding domain superfamily/Winged helix DNA-binding domain"/>
    <property type="match status" value="1"/>
</dbReference>
<keyword evidence="2" id="KW-0805">Transcription regulation</keyword>
<dbReference type="SUPFAM" id="SSF46785">
    <property type="entry name" value="Winged helix' DNA-binding domain"/>
    <property type="match status" value="1"/>
</dbReference>
<name>A0ABW8ZIP6_9BURK</name>
<dbReference type="PANTHER" id="PTHR30537">
    <property type="entry name" value="HTH-TYPE TRANSCRIPTIONAL REGULATOR"/>
    <property type="match status" value="1"/>
</dbReference>
<dbReference type="CDD" id="cd08422">
    <property type="entry name" value="PBP2_CrgA_like"/>
    <property type="match status" value="1"/>
</dbReference>
<dbReference type="SUPFAM" id="SSF53850">
    <property type="entry name" value="Periplasmic binding protein-like II"/>
    <property type="match status" value="1"/>
</dbReference>